<organism evidence="2 3">
    <name type="scientific">Chryseobacterium rhizosphaerae</name>
    <dbReference type="NCBI Taxonomy" id="395937"/>
    <lineage>
        <taxon>Bacteria</taxon>
        <taxon>Pseudomonadati</taxon>
        <taxon>Bacteroidota</taxon>
        <taxon>Flavobacteriia</taxon>
        <taxon>Flavobacteriales</taxon>
        <taxon>Weeksellaceae</taxon>
        <taxon>Chryseobacterium group</taxon>
        <taxon>Chryseobacterium</taxon>
    </lineage>
</organism>
<evidence type="ECO:0008006" key="4">
    <source>
        <dbReference type="Google" id="ProtNLM"/>
    </source>
</evidence>
<evidence type="ECO:0000313" key="2">
    <source>
        <dbReference type="EMBL" id="MDR6529079.1"/>
    </source>
</evidence>
<proteinExistence type="predicted"/>
<dbReference type="Proteomes" id="UP001184861">
    <property type="component" value="Unassembled WGS sequence"/>
</dbReference>
<keyword evidence="1" id="KW-0732">Signal</keyword>
<accession>A0AAE3YEW3</accession>
<feature type="chain" id="PRO_5042228842" description="Carboxypeptidase-like regulatory domain-containing protein" evidence="1">
    <location>
        <begin position="21"/>
        <end position="269"/>
    </location>
</feature>
<dbReference type="AlphaFoldDB" id="A0AAE3YEW3"/>
<feature type="signal peptide" evidence="1">
    <location>
        <begin position="1"/>
        <end position="20"/>
    </location>
</feature>
<gene>
    <name evidence="2" type="ORF">J2787_004522</name>
</gene>
<comment type="caution">
    <text evidence="2">The sequence shown here is derived from an EMBL/GenBank/DDBJ whole genome shotgun (WGS) entry which is preliminary data.</text>
</comment>
<evidence type="ECO:0000256" key="1">
    <source>
        <dbReference type="SAM" id="SignalP"/>
    </source>
</evidence>
<dbReference type="EMBL" id="JAVDQY010000008">
    <property type="protein sequence ID" value="MDR6529079.1"/>
    <property type="molecule type" value="Genomic_DNA"/>
</dbReference>
<reference evidence="2" key="1">
    <citation type="submission" date="2023-07" db="EMBL/GenBank/DDBJ databases">
        <title>Sorghum-associated microbial communities from plants grown in Nebraska, USA.</title>
        <authorList>
            <person name="Schachtman D."/>
        </authorList>
    </citation>
    <scope>NUCLEOTIDE SEQUENCE</scope>
    <source>
        <strain evidence="2">DS2360</strain>
    </source>
</reference>
<protein>
    <recommendedName>
        <fullName evidence="4">Carboxypeptidase-like regulatory domain-containing protein</fullName>
    </recommendedName>
</protein>
<dbReference type="RefSeq" id="WP_047494715.1">
    <property type="nucleotide sequence ID" value="NZ_JAVDQY010000008.1"/>
</dbReference>
<name>A0AAE3YEW3_9FLAO</name>
<evidence type="ECO:0000313" key="3">
    <source>
        <dbReference type="Proteomes" id="UP001184861"/>
    </source>
</evidence>
<sequence length="269" mass="30865">MKTFVKLCWIFLFVAGKLFSQQSITGQITDGSTIHVNPVLIINISAQKSSLSTMSGKFTIDASENDEVRFVKEGYYRFEKKITKEDLASPLHIILKRMEIQIPEVEIVYKPTGNLAKDSKYLSESGKLKALKSDITMYMKSPLNEPMPDHTISKTFTGHDFNAGQVNVAGVFKAISGIIKKASKPKITKADYNETQNFLTRVKSEINLDFLKKYGMDEEQIDRFLLYANKTRMLAKNYRKDFQNDVVEYEIKVAFGEYRKLHKLDSWEK</sequence>